<proteinExistence type="inferred from homology"/>
<dbReference type="RefSeq" id="WP_151535697.1">
    <property type="nucleotide sequence ID" value="NZ_WBOS01000007.1"/>
</dbReference>
<dbReference type="InterPro" id="IPR008927">
    <property type="entry name" value="6-PGluconate_DH-like_C_sf"/>
</dbReference>
<feature type="site" description="Important for catalytic activity" evidence="4">
    <location>
        <position position="139"/>
    </location>
</feature>
<dbReference type="InterPro" id="IPR006108">
    <property type="entry name" value="3HC_DH_C"/>
</dbReference>
<name>A0A6L3V4C6_9BACI</name>
<sequence>MNFLSVIGSGTMGRGIAYTAALSGFQVTLQDIQEESLLFAKNQIATEMRKSAERGYVDPAKVDEALSNIQYTTSLEEAVIHADIVIEAVYENIALKMDIFKQLDRLCQEHTILASNTSTLSPTEIASQTNRPDRCIAMHFFNPVHKMKLIEIIRGLDTSDETVQKTQEIGAKLGKETVEVNEFPGFVTSRMNCLIGNEAMNMLMEGVASAEDIDKAMKLGLNHPMGPLELADLVGLDTRLRNMEYLYQTLGEKYRPCPLLIKYVKAGRLGKKSGQGFYSYQTEHKPVKNK</sequence>
<dbReference type="Gene3D" id="3.40.50.720">
    <property type="entry name" value="NAD(P)-binding Rossmann-like Domain"/>
    <property type="match status" value="1"/>
</dbReference>
<dbReference type="Gene3D" id="1.10.1040.10">
    <property type="entry name" value="N-(1-d-carboxylethyl)-l-norvaline Dehydrogenase, domain 2"/>
    <property type="match status" value="1"/>
</dbReference>
<dbReference type="InterPro" id="IPR022694">
    <property type="entry name" value="3-OHacyl-CoA_DH"/>
</dbReference>
<dbReference type="GO" id="GO:0006631">
    <property type="term" value="P:fatty acid metabolic process"/>
    <property type="evidence" value="ECO:0007669"/>
    <property type="project" value="InterPro"/>
</dbReference>
<evidence type="ECO:0000313" key="8">
    <source>
        <dbReference type="EMBL" id="KAB2333272.1"/>
    </source>
</evidence>
<dbReference type="InterPro" id="IPR036291">
    <property type="entry name" value="NAD(P)-bd_dom_sf"/>
</dbReference>
<comment type="pathway">
    <text evidence="1">Lipid metabolism; butanoate metabolism.</text>
</comment>
<keyword evidence="9" id="KW-1185">Reference proteome</keyword>
<dbReference type="PANTHER" id="PTHR48075">
    <property type="entry name" value="3-HYDROXYACYL-COA DEHYDROGENASE FAMILY PROTEIN"/>
    <property type="match status" value="1"/>
</dbReference>
<evidence type="ECO:0000259" key="6">
    <source>
        <dbReference type="Pfam" id="PF00725"/>
    </source>
</evidence>
<comment type="caution">
    <text evidence="8">The sequence shown here is derived from an EMBL/GenBank/DDBJ whole genome shotgun (WGS) entry which is preliminary data.</text>
</comment>
<evidence type="ECO:0000256" key="4">
    <source>
        <dbReference type="PIRSR" id="PIRSR000105-1"/>
    </source>
</evidence>
<gene>
    <name evidence="8" type="ORF">F7731_15535</name>
</gene>
<evidence type="ECO:0000256" key="3">
    <source>
        <dbReference type="ARBA" id="ARBA00023002"/>
    </source>
</evidence>
<dbReference type="FunFam" id="3.40.50.720:FF:000009">
    <property type="entry name" value="Fatty oxidation complex, alpha subunit"/>
    <property type="match status" value="1"/>
</dbReference>
<dbReference type="Pfam" id="PF00725">
    <property type="entry name" value="3HCDH"/>
    <property type="match status" value="1"/>
</dbReference>
<evidence type="ECO:0000256" key="1">
    <source>
        <dbReference type="ARBA" id="ARBA00005086"/>
    </source>
</evidence>
<dbReference type="NCBIfam" id="NF006722">
    <property type="entry name" value="PRK09260.1"/>
    <property type="match status" value="1"/>
</dbReference>
<feature type="binding site" evidence="5">
    <location>
        <position position="31"/>
    </location>
    <ligand>
        <name>NAD(+)</name>
        <dbReference type="ChEBI" id="CHEBI:57540"/>
    </ligand>
</feature>
<feature type="binding site" evidence="5">
    <location>
        <position position="96"/>
    </location>
    <ligand>
        <name>NAD(+)</name>
        <dbReference type="ChEBI" id="CHEBI:57540"/>
    </ligand>
</feature>
<dbReference type="Pfam" id="PF02737">
    <property type="entry name" value="3HCDH_N"/>
    <property type="match status" value="1"/>
</dbReference>
<feature type="domain" description="3-hydroxyacyl-CoA dehydrogenase C-terminal" evidence="6">
    <location>
        <begin position="185"/>
        <end position="280"/>
    </location>
</feature>
<keyword evidence="3" id="KW-0560">Oxidoreductase</keyword>
<feature type="domain" description="3-hydroxyacyl-CoA dehydrogenase NAD binding" evidence="7">
    <location>
        <begin position="5"/>
        <end position="182"/>
    </location>
</feature>
<accession>A0A6L3V4C6</accession>
<feature type="binding site" evidence="5">
    <location>
        <begin position="8"/>
        <end position="13"/>
    </location>
    <ligand>
        <name>NAD(+)</name>
        <dbReference type="ChEBI" id="CHEBI:57540"/>
    </ligand>
</feature>
<dbReference type="InterPro" id="IPR006176">
    <property type="entry name" value="3-OHacyl-CoA_DH_NAD-bd"/>
</dbReference>
<feature type="binding site" evidence="5">
    <location>
        <position position="142"/>
    </location>
    <ligand>
        <name>NAD(+)</name>
        <dbReference type="ChEBI" id="CHEBI:57540"/>
    </ligand>
</feature>
<protein>
    <submittedName>
        <fullName evidence="8">3-hydroxyacyl-CoA dehydrogenase</fullName>
    </submittedName>
</protein>
<dbReference type="EMBL" id="WBOS01000007">
    <property type="protein sequence ID" value="KAB2333272.1"/>
    <property type="molecule type" value="Genomic_DNA"/>
</dbReference>
<evidence type="ECO:0000313" key="9">
    <source>
        <dbReference type="Proteomes" id="UP000481030"/>
    </source>
</evidence>
<dbReference type="Proteomes" id="UP000481030">
    <property type="component" value="Unassembled WGS sequence"/>
</dbReference>
<evidence type="ECO:0000259" key="7">
    <source>
        <dbReference type="Pfam" id="PF02737"/>
    </source>
</evidence>
<feature type="binding site" evidence="5">
    <location>
        <position position="91"/>
    </location>
    <ligand>
        <name>NAD(+)</name>
        <dbReference type="ChEBI" id="CHEBI:57540"/>
    </ligand>
</feature>
<reference evidence="8 9" key="1">
    <citation type="journal article" date="2016" name="Antonie Van Leeuwenhoek">
        <title>Bacillus depressus sp. nov., isolated from soil of a sunflower field.</title>
        <authorList>
            <person name="Wei X."/>
            <person name="Xin D."/>
            <person name="Xin Y."/>
            <person name="Zhang H."/>
            <person name="Wang T."/>
            <person name="Zhang J."/>
        </authorList>
    </citation>
    <scope>NUCLEOTIDE SEQUENCE [LARGE SCALE GENOMIC DNA]</scope>
    <source>
        <strain evidence="8 9">BZ1</strain>
    </source>
</reference>
<feature type="binding site" evidence="5">
    <location>
        <position position="118"/>
    </location>
    <ligand>
        <name>NAD(+)</name>
        <dbReference type="ChEBI" id="CHEBI:57540"/>
    </ligand>
</feature>
<organism evidence="8 9">
    <name type="scientific">Cytobacillus depressus</name>
    <dbReference type="NCBI Taxonomy" id="1602942"/>
    <lineage>
        <taxon>Bacteria</taxon>
        <taxon>Bacillati</taxon>
        <taxon>Bacillota</taxon>
        <taxon>Bacilli</taxon>
        <taxon>Bacillales</taxon>
        <taxon>Bacillaceae</taxon>
        <taxon>Cytobacillus</taxon>
    </lineage>
</organism>
<dbReference type="SUPFAM" id="SSF51735">
    <property type="entry name" value="NAD(P)-binding Rossmann-fold domains"/>
    <property type="match status" value="1"/>
</dbReference>
<evidence type="ECO:0000256" key="5">
    <source>
        <dbReference type="PIRSR" id="PIRSR000105-2"/>
    </source>
</evidence>
<dbReference type="PIRSF" id="PIRSF000105">
    <property type="entry name" value="HCDH"/>
    <property type="match status" value="1"/>
</dbReference>
<dbReference type="PANTHER" id="PTHR48075:SF5">
    <property type="entry name" value="3-HYDROXYBUTYRYL-COA DEHYDROGENASE"/>
    <property type="match status" value="1"/>
</dbReference>
<keyword evidence="5" id="KW-0520">NAD</keyword>
<dbReference type="GO" id="GO:0070403">
    <property type="term" value="F:NAD+ binding"/>
    <property type="evidence" value="ECO:0007669"/>
    <property type="project" value="InterPro"/>
</dbReference>
<feature type="binding site" evidence="5">
    <location>
        <position position="272"/>
    </location>
    <ligand>
        <name>NAD(+)</name>
        <dbReference type="ChEBI" id="CHEBI:57540"/>
    </ligand>
</feature>
<dbReference type="InterPro" id="IPR013328">
    <property type="entry name" value="6PGD_dom2"/>
</dbReference>
<dbReference type="GO" id="GO:0016616">
    <property type="term" value="F:oxidoreductase activity, acting on the CH-OH group of donors, NAD or NADP as acceptor"/>
    <property type="evidence" value="ECO:0007669"/>
    <property type="project" value="InterPro"/>
</dbReference>
<evidence type="ECO:0000256" key="2">
    <source>
        <dbReference type="ARBA" id="ARBA00009463"/>
    </source>
</evidence>
<dbReference type="OrthoDB" id="9771883at2"/>
<comment type="similarity">
    <text evidence="2">Belongs to the 3-hydroxyacyl-CoA dehydrogenase family.</text>
</comment>
<dbReference type="SUPFAM" id="SSF48179">
    <property type="entry name" value="6-phosphogluconate dehydrogenase C-terminal domain-like"/>
    <property type="match status" value="1"/>
</dbReference>
<dbReference type="AlphaFoldDB" id="A0A6L3V4C6"/>